<evidence type="ECO:0000256" key="2">
    <source>
        <dbReference type="SAM" id="MobiDB-lite"/>
    </source>
</evidence>
<evidence type="ECO:0000256" key="1">
    <source>
        <dbReference type="ARBA" id="ARBA00004196"/>
    </source>
</evidence>
<name>I5AVN9_EUBC6</name>
<organism evidence="3 4">
    <name type="scientific">Eubacterium cellulosolvens (strain ATCC 43171 / JCM 9499 / 6)</name>
    <name type="common">Cillobacterium cellulosolvens</name>
    <dbReference type="NCBI Taxonomy" id="633697"/>
    <lineage>
        <taxon>Bacteria</taxon>
        <taxon>Bacillati</taxon>
        <taxon>Bacillota</taxon>
        <taxon>Clostridia</taxon>
        <taxon>Eubacteriales</taxon>
        <taxon>Eubacteriaceae</taxon>
        <taxon>Eubacterium</taxon>
    </lineage>
</organism>
<dbReference type="InterPro" id="IPR042229">
    <property type="entry name" value="Listeria/Bacterioides_rpt_sf"/>
</dbReference>
<feature type="compositionally biased region" description="Basic and acidic residues" evidence="2">
    <location>
        <begin position="280"/>
        <end position="289"/>
    </location>
</feature>
<protein>
    <submittedName>
        <fullName evidence="3">Conserved repeat protein</fullName>
    </submittedName>
</protein>
<reference evidence="3 4" key="2">
    <citation type="submission" date="2012-02" db="EMBL/GenBank/DDBJ databases">
        <title>Improved High-Quality Draft sequence of Eubacterium cellulosolvens 6.</title>
        <authorList>
            <consortium name="US DOE Joint Genome Institute"/>
            <person name="Lucas S."/>
            <person name="Han J."/>
            <person name="Lapidus A."/>
            <person name="Cheng J.-F."/>
            <person name="Goodwin L."/>
            <person name="Pitluck S."/>
            <person name="Peters L."/>
            <person name="Mikhailova N."/>
            <person name="Gu W."/>
            <person name="Detter J.C."/>
            <person name="Han C."/>
            <person name="Tapia R."/>
            <person name="Land M."/>
            <person name="Hauser L."/>
            <person name="Kyrpides N."/>
            <person name="Ivanova N."/>
            <person name="Pagani I."/>
            <person name="Johnson E."/>
            <person name="Mukhopadhyay B."/>
            <person name="Anderson I."/>
            <person name="Woyke T."/>
        </authorList>
    </citation>
    <scope>NUCLEOTIDE SEQUENCE [LARGE SCALE GENOMIC DNA]</scope>
    <source>
        <strain evidence="3 4">6</strain>
    </source>
</reference>
<proteinExistence type="predicted"/>
<evidence type="ECO:0000313" key="3">
    <source>
        <dbReference type="EMBL" id="EIM57862.1"/>
    </source>
</evidence>
<dbReference type="GO" id="GO:0030313">
    <property type="term" value="C:cell envelope"/>
    <property type="evidence" value="ECO:0007669"/>
    <property type="project" value="UniProtKB-SubCell"/>
</dbReference>
<dbReference type="HOGENOM" id="CLU_304570_0_0_9"/>
<dbReference type="InterPro" id="IPR011050">
    <property type="entry name" value="Pectin_lyase_fold/virulence"/>
</dbReference>
<reference evidence="3 4" key="1">
    <citation type="submission" date="2010-08" db="EMBL/GenBank/DDBJ databases">
        <authorList>
            <consortium name="US DOE Joint Genome Institute (JGI-PGF)"/>
            <person name="Lucas S."/>
            <person name="Copeland A."/>
            <person name="Lapidus A."/>
            <person name="Cheng J.-F."/>
            <person name="Bruce D."/>
            <person name="Goodwin L."/>
            <person name="Pitluck S."/>
            <person name="Land M.L."/>
            <person name="Hauser L."/>
            <person name="Chang Y.-J."/>
            <person name="Anderson I.J."/>
            <person name="Johnson E."/>
            <person name="Mulhopadhyay B."/>
            <person name="Kyrpides N."/>
            <person name="Woyke T.J."/>
        </authorList>
    </citation>
    <scope>NUCLEOTIDE SEQUENCE [LARGE SCALE GENOMIC DNA]</scope>
    <source>
        <strain evidence="3 4">6</strain>
    </source>
</reference>
<dbReference type="AlphaFoldDB" id="I5AVN9"/>
<dbReference type="Proteomes" id="UP000005753">
    <property type="component" value="Chromosome"/>
</dbReference>
<dbReference type="EMBL" id="CM001487">
    <property type="protein sequence ID" value="EIM57862.1"/>
    <property type="molecule type" value="Genomic_DNA"/>
</dbReference>
<dbReference type="InterPro" id="IPR013378">
    <property type="entry name" value="InlB-like_B-rpt"/>
</dbReference>
<dbReference type="eggNOG" id="ENOG5033AFT">
    <property type="taxonomic scope" value="Bacteria"/>
</dbReference>
<dbReference type="SUPFAM" id="SSF51126">
    <property type="entry name" value="Pectin lyase-like"/>
    <property type="match status" value="1"/>
</dbReference>
<dbReference type="OrthoDB" id="1999899at2"/>
<feature type="region of interest" description="Disordered" evidence="2">
    <location>
        <begin position="236"/>
        <end position="303"/>
    </location>
</feature>
<gene>
    <name evidence="3" type="ORF">EubceDRAFT1_2102</name>
</gene>
<comment type="subcellular location">
    <subcellularLocation>
        <location evidence="1">Cell envelope</location>
    </subcellularLocation>
</comment>
<feature type="compositionally biased region" description="Low complexity" evidence="2">
    <location>
        <begin position="290"/>
        <end position="300"/>
    </location>
</feature>
<accession>I5AVN9</accession>
<keyword evidence="4" id="KW-1185">Reference proteome</keyword>
<feature type="compositionally biased region" description="Polar residues" evidence="2">
    <location>
        <begin position="250"/>
        <end position="270"/>
    </location>
</feature>
<dbReference type="Pfam" id="PF09479">
    <property type="entry name" value="Flg_new"/>
    <property type="match status" value="2"/>
</dbReference>
<evidence type="ECO:0000313" key="4">
    <source>
        <dbReference type="Proteomes" id="UP000005753"/>
    </source>
</evidence>
<dbReference type="Gene3D" id="2.60.40.4270">
    <property type="entry name" value="Listeria-Bacteroides repeat domain"/>
    <property type="match status" value="1"/>
</dbReference>
<sequence>MLPKLNDASKKIVGIVLATLLVCGIVLAQRISAANVSVCRDRDVTTSTQDLPHKITFNMQGGGHMLDSSDKEYTVYEYELPAGSKLESPYTPVSDEEDLLFAGWAEKPGGEVLDQEYVPQADMTVYAVFNRKCTVCFDFNGGYLKDAGGNRLVSTTADYPENGAFSWNYAEIPNHENGTFSCWTLDAEGTQQLPADFRVISDLTVYAQYEELKATGFSSDAVASVAAFDDMEVVGAQETQPSQDEESVLHTASQDGTQSGEGTPDASTAGGNPEEVSVEDAERSVDKDSAGSGEEAAGSGVLATDGDLQLTGDVVDRSDFSGSVNVDQFGSSSSDTDLYTMCTSAVDYCLQNKIATIELTAGKEYYVNNLIYLPAGLSVEGNGAKVLVAYDGYAFGMNAKSVDTWETRYAFLPKSGISGIKFDNANPDKYTNACGILMQLTGSYIRNCTFRKLATSIRSAGQYIDNREIANVYINKGLGSVDVYLGLGDGAILSNLVEVKCKLVNVAGATITSGIQNTYTLKECKAINISGEHDEGISGTHQFINSIVTVSDSFFYLAGKTTMEVKKNDNNHGSSVTLRNVTFEDVDEQNGKAVLDHDAITVGPQCSLRLENVTETVKIKGGHTAAGTGLRINGSFIHPLYQREMDCSVSSKGKMFIKNTVEASTNRVDTTSITAPSKQDTGKAVLGGYSAGTYHFSSKFMIDPDRALVMTRAKDSAYSDQTITVTDSGTRLRFKSYTETFAQTGYLRIYRGTAAHKYDKYVDVPISGLLVDDYLTCDDGEYIGLRYQWKSRTNSDVEGENACDRYVLLANGLVEAYMKSVPVTGTWKEGDRIINTDASANPSGWVCTQGGTPGKWKTIAGETVNQNAVTKDQFSEAIHSVTDTMTTLSDRSDVVFEVQNFKSAGATTISFKLAHKVLAGNSCNAIITGGNTKNVSITSVTVDKNGSGKLTFSGNPGSGNTLQICFMYPNGDGSS</sequence>